<sequence length="708" mass="71893">MASSIINLSSLNGINGFILKGLEQDSRFADVVSSAVDLNGDGLSDLIIGAKDADPNSKQNAGKVYVIFGKNTSFSGFSLANLNGTNGFVINGINAGDKIGSAIASADVNNDGLSDLIIGANGADANGISNTGKTYVVFGNTIGYSSSFNLSTLNGTNGFVINGVSSGDFSGSAVSNAGDLNGDGIDDLVIGANFADTNGISNTGRSYVVFGKKTGLGANFNLSSLNGSNGFAIAGINQDDYSGISVSGAGDFNGDGIKDLIIGANRADAHGRSNSGETYVVFGKKEGFGATLNLANLNGSNGFVIKGINSGDSSGSAVSHAGDFNGDGIDDLIIAAPQADPNGQTNTGEVYLLFGSKTEFKSNFDLSTLNGKNGFVINGLKVDNLSNTSVSSAGDVNGDGINDVIIGSRNADAAQGESYVLFGSSNAFPSRINLANLKASQGFILKGINAGDLAGNSVSSAGDVNGDGIDDLIVGAPQANPNSIRDAGESYVVFGQDQRSLTIADFTRGPGQNVNSSGVAEKILIQLNNGEGVTKVDFTISYNPQLLDITGLSLDSNLPTGDWKVSVSKDITGQLKVHLTGDALAQGVANLAYLNAKVPSTATYGATGEIKIESMQLNGGSFNVIGDKTTHLVAYLGDANRDRKYSSADVVAISRLAAGLDSSLSAYSGVDPLLVADINGDGVISALDAALVANVVNGSTNSFIPPLP</sequence>
<dbReference type="GO" id="GO:0004553">
    <property type="term" value="F:hydrolase activity, hydrolyzing O-glycosyl compounds"/>
    <property type="evidence" value="ECO:0007669"/>
    <property type="project" value="InterPro"/>
</dbReference>
<dbReference type="InterPro" id="IPR028994">
    <property type="entry name" value="Integrin_alpha_N"/>
</dbReference>
<evidence type="ECO:0000256" key="2">
    <source>
        <dbReference type="ARBA" id="ARBA00022737"/>
    </source>
</evidence>
<keyword evidence="4" id="KW-0325">Glycoprotein</keyword>
<dbReference type="PANTHER" id="PTHR23221:SF7">
    <property type="entry name" value="PHOSPHATIDYLINOSITOL-GLYCAN-SPECIFIC PHOSPHOLIPASE D"/>
    <property type="match status" value="1"/>
</dbReference>
<dbReference type="PROSITE" id="PS51766">
    <property type="entry name" value="DOCKERIN"/>
    <property type="match status" value="1"/>
</dbReference>
<gene>
    <name evidence="6" type="ordered locus">Sta7437_3463</name>
</gene>
<dbReference type="Gene3D" id="2.130.10.130">
    <property type="entry name" value="Integrin alpha, N-terminal"/>
    <property type="match status" value="5"/>
</dbReference>
<dbReference type="KEGG" id="scs:Sta7437_3463"/>
<dbReference type="Pfam" id="PF01839">
    <property type="entry name" value="FG-GAP"/>
    <property type="match status" value="7"/>
</dbReference>
<name>K9XY29_STAC7</name>
<dbReference type="InterPro" id="IPR008965">
    <property type="entry name" value="CBM2/CBM3_carb-bd_dom_sf"/>
</dbReference>
<accession>K9XY29</accession>
<keyword evidence="3" id="KW-0378">Hydrolase</keyword>
<dbReference type="InterPro" id="IPR016134">
    <property type="entry name" value="Dockerin_dom"/>
</dbReference>
<dbReference type="InterPro" id="IPR013519">
    <property type="entry name" value="Int_alpha_beta-p"/>
</dbReference>
<dbReference type="AlphaFoldDB" id="K9XY29"/>
<feature type="domain" description="Dockerin" evidence="5">
    <location>
        <begin position="632"/>
        <end position="708"/>
    </location>
</feature>
<dbReference type="Gene3D" id="1.10.1330.10">
    <property type="entry name" value="Dockerin domain"/>
    <property type="match status" value="1"/>
</dbReference>
<dbReference type="GO" id="GO:0030246">
    <property type="term" value="F:carbohydrate binding"/>
    <property type="evidence" value="ECO:0007669"/>
    <property type="project" value="InterPro"/>
</dbReference>
<keyword evidence="7" id="KW-1185">Reference proteome</keyword>
<dbReference type="InterPro" id="IPR000413">
    <property type="entry name" value="Integrin_alpha"/>
</dbReference>
<dbReference type="Pfam" id="PF00404">
    <property type="entry name" value="Dockerin_1"/>
    <property type="match status" value="1"/>
</dbReference>
<evidence type="ECO:0000256" key="1">
    <source>
        <dbReference type="ARBA" id="ARBA00022729"/>
    </source>
</evidence>
<dbReference type="EMBL" id="CP003653">
    <property type="protein sequence ID" value="AFZ36964.1"/>
    <property type="molecule type" value="Genomic_DNA"/>
</dbReference>
<dbReference type="SMART" id="SM00191">
    <property type="entry name" value="Int_alpha"/>
    <property type="match status" value="7"/>
</dbReference>
<dbReference type="RefSeq" id="WP_015194626.1">
    <property type="nucleotide sequence ID" value="NC_019748.1"/>
</dbReference>
<dbReference type="GO" id="GO:0008305">
    <property type="term" value="C:integrin complex"/>
    <property type="evidence" value="ECO:0007669"/>
    <property type="project" value="InterPro"/>
</dbReference>
<dbReference type="InterPro" id="IPR013517">
    <property type="entry name" value="FG-GAP"/>
</dbReference>
<organism evidence="6 7">
    <name type="scientific">Stanieria cyanosphaera (strain ATCC 29371 / PCC 7437)</name>
    <dbReference type="NCBI Taxonomy" id="111780"/>
    <lineage>
        <taxon>Bacteria</taxon>
        <taxon>Bacillati</taxon>
        <taxon>Cyanobacteriota</taxon>
        <taxon>Cyanophyceae</taxon>
        <taxon>Pleurocapsales</taxon>
        <taxon>Dermocarpellaceae</taxon>
        <taxon>Stanieria</taxon>
    </lineage>
</organism>
<dbReference type="PATRIC" id="fig|111780.3.peg.3589"/>
<proteinExistence type="predicted"/>
<keyword evidence="2" id="KW-0677">Repeat</keyword>
<dbReference type="InterPro" id="IPR036439">
    <property type="entry name" value="Dockerin_dom_sf"/>
</dbReference>
<evidence type="ECO:0000256" key="4">
    <source>
        <dbReference type="ARBA" id="ARBA00023180"/>
    </source>
</evidence>
<protein>
    <submittedName>
        <fullName evidence="6">Dockerin type 1 protein</fullName>
    </submittedName>
</protein>
<dbReference type="GO" id="GO:0000272">
    <property type="term" value="P:polysaccharide catabolic process"/>
    <property type="evidence" value="ECO:0007669"/>
    <property type="project" value="InterPro"/>
</dbReference>
<dbReference type="Proteomes" id="UP000010473">
    <property type="component" value="Chromosome"/>
</dbReference>
<dbReference type="OrthoDB" id="462884at2"/>
<evidence type="ECO:0000313" key="6">
    <source>
        <dbReference type="EMBL" id="AFZ36964.1"/>
    </source>
</evidence>
<dbReference type="SUPFAM" id="SSF69318">
    <property type="entry name" value="Integrin alpha N-terminal domain"/>
    <property type="match status" value="2"/>
</dbReference>
<dbReference type="InterPro" id="IPR002105">
    <property type="entry name" value="Dockerin_1_rpt"/>
</dbReference>
<dbReference type="SUPFAM" id="SSF49384">
    <property type="entry name" value="Carbohydrate-binding domain"/>
    <property type="match status" value="1"/>
</dbReference>
<keyword evidence="1" id="KW-0732">Signal</keyword>
<evidence type="ECO:0000259" key="5">
    <source>
        <dbReference type="PROSITE" id="PS51766"/>
    </source>
</evidence>
<evidence type="ECO:0000256" key="3">
    <source>
        <dbReference type="ARBA" id="ARBA00022801"/>
    </source>
</evidence>
<dbReference type="eggNOG" id="COG2931">
    <property type="taxonomic scope" value="Bacteria"/>
</dbReference>
<evidence type="ECO:0000313" key="7">
    <source>
        <dbReference type="Proteomes" id="UP000010473"/>
    </source>
</evidence>
<dbReference type="HOGENOM" id="CLU_355543_0_0_3"/>
<reference evidence="7" key="1">
    <citation type="journal article" date="2013" name="Proc. Natl. Acad. Sci. U.S.A.">
        <title>Improving the coverage of the cyanobacterial phylum using diversity-driven genome sequencing.</title>
        <authorList>
            <person name="Shih P.M."/>
            <person name="Wu D."/>
            <person name="Latifi A."/>
            <person name="Axen S.D."/>
            <person name="Fewer D.P."/>
            <person name="Talla E."/>
            <person name="Calteau A."/>
            <person name="Cai F."/>
            <person name="Tandeau de Marsac N."/>
            <person name="Rippka R."/>
            <person name="Herdman M."/>
            <person name="Sivonen K."/>
            <person name="Coursin T."/>
            <person name="Laurent T."/>
            <person name="Goodwin L."/>
            <person name="Nolan M."/>
            <person name="Davenport K.W."/>
            <person name="Han C.S."/>
            <person name="Rubin E.M."/>
            <person name="Eisen J.A."/>
            <person name="Woyke T."/>
            <person name="Gugger M."/>
            <person name="Kerfeld C.A."/>
        </authorList>
    </citation>
    <scope>NUCLEOTIDE SEQUENCE [LARGE SCALE GENOMIC DNA]</scope>
    <source>
        <strain evidence="7">ATCC 29371 / PCC 7437</strain>
    </source>
</reference>
<dbReference type="STRING" id="111780.Sta7437_3463"/>
<dbReference type="GO" id="GO:0007155">
    <property type="term" value="P:cell adhesion"/>
    <property type="evidence" value="ECO:0007669"/>
    <property type="project" value="InterPro"/>
</dbReference>
<dbReference type="PRINTS" id="PR01185">
    <property type="entry name" value="INTEGRINA"/>
</dbReference>
<dbReference type="PROSITE" id="PS51470">
    <property type="entry name" value="FG_GAP"/>
    <property type="match status" value="3"/>
</dbReference>
<dbReference type="PANTHER" id="PTHR23221">
    <property type="entry name" value="GLYCOSYLPHOSPHATIDYLINOSITOL PHOSPHOLIPASE D"/>
    <property type="match status" value="1"/>
</dbReference>